<dbReference type="PANTHER" id="PTHR43798:SF24">
    <property type="entry name" value="CIS-3-ALKYL-4-ALKYLOXETAN-2-ONE DECARBOXYLASE"/>
    <property type="match status" value="1"/>
</dbReference>
<dbReference type="SUPFAM" id="SSF53474">
    <property type="entry name" value="alpha/beta-Hydrolases"/>
    <property type="match status" value="1"/>
</dbReference>
<dbReference type="PRINTS" id="PR00111">
    <property type="entry name" value="ABHYDROLASE"/>
</dbReference>
<keyword evidence="2" id="KW-0378">Hydrolase</keyword>
<dbReference type="EMBL" id="CP104965">
    <property type="protein sequence ID" value="UXN69063.1"/>
    <property type="molecule type" value="Genomic_DNA"/>
</dbReference>
<sequence>MHYIDEGKGETLVFIHGNPSWSFEYRRLIAHFRNDYRCIAADHIGFGLSDKPYEASYLPQYHAKNLALLLDSLELDRATLVMHDWGGPIGMSWALDHPERVSRLIVHNSWCWSVQDQKAIRAFSDLVGGPVGRFLCRYLNAFPRVVMPASFGDKANLSDIARRHFVAPFPTPRSRKGTWVFPRAIIGESEWLDGLWQRRETLSKLPLLLLWGMKDAGLTGDVLAQWEGAFRRHTTERYADVGHHVPEELGDRAIAPIERFLTANPANEVHP</sequence>
<evidence type="ECO:0000313" key="3">
    <source>
        <dbReference type="Proteomes" id="UP001061862"/>
    </source>
</evidence>
<keyword evidence="3" id="KW-1185">Reference proteome</keyword>
<organism evidence="2 3">
    <name type="scientific">Devosia neptuniae</name>
    <dbReference type="NCBI Taxonomy" id="191302"/>
    <lineage>
        <taxon>Bacteria</taxon>
        <taxon>Pseudomonadati</taxon>
        <taxon>Pseudomonadota</taxon>
        <taxon>Alphaproteobacteria</taxon>
        <taxon>Hyphomicrobiales</taxon>
        <taxon>Devosiaceae</taxon>
        <taxon>Devosia</taxon>
    </lineage>
</organism>
<dbReference type="Gene3D" id="3.40.50.1820">
    <property type="entry name" value="alpha/beta hydrolase"/>
    <property type="match status" value="1"/>
</dbReference>
<dbReference type="GO" id="GO:0016787">
    <property type="term" value="F:hydrolase activity"/>
    <property type="evidence" value="ECO:0007669"/>
    <property type="project" value="UniProtKB-KW"/>
</dbReference>
<dbReference type="PANTHER" id="PTHR43798">
    <property type="entry name" value="MONOACYLGLYCEROL LIPASE"/>
    <property type="match status" value="1"/>
</dbReference>
<evidence type="ECO:0000313" key="2">
    <source>
        <dbReference type="EMBL" id="UXN69063.1"/>
    </source>
</evidence>
<dbReference type="Proteomes" id="UP001061862">
    <property type="component" value="Chromosome"/>
</dbReference>
<dbReference type="InterPro" id="IPR029058">
    <property type="entry name" value="AB_hydrolase_fold"/>
</dbReference>
<dbReference type="RefSeq" id="WP_262167285.1">
    <property type="nucleotide sequence ID" value="NZ_CP104965.1"/>
</dbReference>
<reference evidence="2 3" key="1">
    <citation type="submission" date="2022-09" db="EMBL/GenBank/DDBJ databases">
        <title>Interaction between co-microsymbionts with complementary sets of symbiotic genes in legume-rhizobium systems.</title>
        <authorList>
            <person name="Safronova V."/>
            <person name="Sazanova A."/>
            <person name="Afonin A."/>
            <person name="Chirak E."/>
        </authorList>
    </citation>
    <scope>NUCLEOTIDE SEQUENCE [LARGE SCALE GENOMIC DNA]</scope>
    <source>
        <strain evidence="2 3">A18/4-1</strain>
    </source>
</reference>
<name>A0ABY6C9Z5_9HYPH</name>
<dbReference type="InterPro" id="IPR000073">
    <property type="entry name" value="AB_hydrolase_1"/>
</dbReference>
<proteinExistence type="predicted"/>
<accession>A0ABY6C9Z5</accession>
<gene>
    <name evidence="2" type="ORF">N8A98_17725</name>
</gene>
<feature type="domain" description="AB hydrolase-1" evidence="1">
    <location>
        <begin position="11"/>
        <end position="246"/>
    </location>
</feature>
<dbReference type="Pfam" id="PF00561">
    <property type="entry name" value="Abhydrolase_1"/>
    <property type="match status" value="1"/>
</dbReference>
<dbReference type="InterPro" id="IPR050266">
    <property type="entry name" value="AB_hydrolase_sf"/>
</dbReference>
<evidence type="ECO:0000259" key="1">
    <source>
        <dbReference type="Pfam" id="PF00561"/>
    </source>
</evidence>
<protein>
    <submittedName>
        <fullName evidence="2">Alpha/beta fold hydrolase</fullName>
    </submittedName>
</protein>